<reference evidence="2 3" key="1">
    <citation type="submission" date="2017-09" db="EMBL/GenBank/DDBJ databases">
        <authorList>
            <person name="Ehlers B."/>
            <person name="Leendertz F.H."/>
        </authorList>
    </citation>
    <scope>NUCLEOTIDE SEQUENCE [LARGE SCALE GENOMIC DNA]</scope>
    <source>
        <strain evidence="2 3">CGMCC 4.7095</strain>
    </source>
</reference>
<keyword evidence="1" id="KW-0472">Membrane</keyword>
<dbReference type="EMBL" id="OCNE01000009">
    <property type="protein sequence ID" value="SOD63136.1"/>
    <property type="molecule type" value="Genomic_DNA"/>
</dbReference>
<keyword evidence="1" id="KW-1133">Transmembrane helix</keyword>
<evidence type="ECO:0000313" key="2">
    <source>
        <dbReference type="EMBL" id="SOD63136.1"/>
    </source>
</evidence>
<keyword evidence="1" id="KW-0812">Transmembrane</keyword>
<sequence length="283" mass="31198">MSHGPFPATVVGNGPSVSTMGGNGVATGGSRFVSLVTWVSAGVALGSAALTGVLGYWAQRRLRGAEERSLMATYGMSLAWAAYDLQSRFFNILRGQQIDEAPGVSGGFVDAFLRRGDAEERAYARRSTVFVIAEYLGWVEILRRDVRFLDLGPSRTNRAVMARIFDVDKAFNRTAGSDAFRLFRGHQRAIGELMIHPEGGPGERRCLGFAEFSARLDGDEEFRRWFDGLLADVDGLAEETRPAVARLTEIQHALIDLIELLDPKGQRMPRFRARFRPAPTSWG</sequence>
<gene>
    <name evidence="2" type="ORF">SAMN06297387_10977</name>
</gene>
<accession>A0A286DWX5</accession>
<evidence type="ECO:0000256" key="1">
    <source>
        <dbReference type="SAM" id="Phobius"/>
    </source>
</evidence>
<proteinExistence type="predicted"/>
<organism evidence="2 3">
    <name type="scientific">Streptomyces zhaozhouensis</name>
    <dbReference type="NCBI Taxonomy" id="1300267"/>
    <lineage>
        <taxon>Bacteria</taxon>
        <taxon>Bacillati</taxon>
        <taxon>Actinomycetota</taxon>
        <taxon>Actinomycetes</taxon>
        <taxon>Kitasatosporales</taxon>
        <taxon>Streptomycetaceae</taxon>
        <taxon>Streptomyces</taxon>
    </lineage>
</organism>
<dbReference type="AlphaFoldDB" id="A0A286DWX5"/>
<evidence type="ECO:0000313" key="3">
    <source>
        <dbReference type="Proteomes" id="UP000219072"/>
    </source>
</evidence>
<dbReference type="Proteomes" id="UP000219072">
    <property type="component" value="Unassembled WGS sequence"/>
</dbReference>
<feature type="transmembrane region" description="Helical" evidence="1">
    <location>
        <begin position="35"/>
        <end position="58"/>
    </location>
</feature>
<protein>
    <submittedName>
        <fullName evidence="2">Uncharacterized protein</fullName>
    </submittedName>
</protein>
<name>A0A286DWX5_9ACTN</name>
<keyword evidence="3" id="KW-1185">Reference proteome</keyword>